<accession>A0ACC6KVZ7</accession>
<gene>
    <name evidence="1" type="ORF">J2X78_001860</name>
</gene>
<sequence length="461" mass="52293">MKTLTLILMISLSLLSCKKQDEWLDKKSSKSDVVPSTLEDYQAILDNTDIMNTYYPSLGVIGADNYIISDDSFNSISDTKVKNMYSWTSDIYEGSTTTPIWEWSKPYQIVEYSNIALEGVEKINVNEVNRNKWNSLKGSALFFRAFVFYNLAQLFCKPFESEKANSDLGIPIRLSSDVNIKSTRSTVRQTYDQILKDLLVAEELLPEIPSYKTRPSKSAAAGLLAKTYLVMGDYQNALKYAEKVLATNNTLIDYNTLSSSTTYSLPNFRTNNPEIIFYSTNTGYAVVSSRSTRIVSPDLFNSYTAGDLRKKIFYRGILPNISFTGNQNGSSSDFAGVATNELFLIKSECLFRLGDLQSGITVLDQLLKMRWDRNVAYKSPSVSNEEGALKLILSERRKELPFTSNTRWEDLRRFNKDPRFATTLTKTVNGKIYSLPPNDPRYVYPIPPLEILKSNIEQNIR</sequence>
<proteinExistence type="predicted"/>
<protein>
    <submittedName>
        <fullName evidence="1">Tetratricopeptide (TPR) repeat protein</fullName>
    </submittedName>
</protein>
<evidence type="ECO:0000313" key="2">
    <source>
        <dbReference type="Proteomes" id="UP001246858"/>
    </source>
</evidence>
<organism evidence="1 2">
    <name type="scientific">Pedobacter africanus</name>
    <dbReference type="NCBI Taxonomy" id="151894"/>
    <lineage>
        <taxon>Bacteria</taxon>
        <taxon>Pseudomonadati</taxon>
        <taxon>Bacteroidota</taxon>
        <taxon>Sphingobacteriia</taxon>
        <taxon>Sphingobacteriales</taxon>
        <taxon>Sphingobacteriaceae</taxon>
        <taxon>Pedobacter</taxon>
    </lineage>
</organism>
<dbReference type="Proteomes" id="UP001246858">
    <property type="component" value="Unassembled WGS sequence"/>
</dbReference>
<comment type="caution">
    <text evidence="1">The sequence shown here is derived from an EMBL/GenBank/DDBJ whole genome shotgun (WGS) entry which is preliminary data.</text>
</comment>
<evidence type="ECO:0000313" key="1">
    <source>
        <dbReference type="EMBL" id="MDR6783308.1"/>
    </source>
</evidence>
<reference evidence="1" key="1">
    <citation type="submission" date="2023-07" db="EMBL/GenBank/DDBJ databases">
        <title>Sorghum-associated microbial communities from plants grown in Nebraska, USA.</title>
        <authorList>
            <person name="Schachtman D."/>
        </authorList>
    </citation>
    <scope>NUCLEOTIDE SEQUENCE</scope>
    <source>
        <strain evidence="1">2697</strain>
    </source>
</reference>
<dbReference type="EMBL" id="JAVDTF010000001">
    <property type="protein sequence ID" value="MDR6783308.1"/>
    <property type="molecule type" value="Genomic_DNA"/>
</dbReference>
<keyword evidence="2" id="KW-1185">Reference proteome</keyword>
<name>A0ACC6KVZ7_9SPHI</name>